<evidence type="ECO:0000256" key="5">
    <source>
        <dbReference type="ARBA" id="ARBA00022801"/>
    </source>
</evidence>
<dbReference type="GO" id="GO:0003964">
    <property type="term" value="F:RNA-directed DNA polymerase activity"/>
    <property type="evidence" value="ECO:0007669"/>
    <property type="project" value="UniProtKB-KW"/>
</dbReference>
<keyword evidence="4" id="KW-0255">Endonuclease</keyword>
<proteinExistence type="predicted"/>
<dbReference type="EMBL" id="CACRXK020000822">
    <property type="protein sequence ID" value="CAB3985056.1"/>
    <property type="molecule type" value="Genomic_DNA"/>
</dbReference>
<dbReference type="InterPro" id="IPR041373">
    <property type="entry name" value="RT_RNaseH"/>
</dbReference>
<evidence type="ECO:0000313" key="8">
    <source>
        <dbReference type="EMBL" id="CAB3985056.1"/>
    </source>
</evidence>
<dbReference type="AlphaFoldDB" id="A0A7D9DGB4"/>
<dbReference type="InterPro" id="IPR050951">
    <property type="entry name" value="Retrovirus_Pol_polyprotein"/>
</dbReference>
<dbReference type="FunFam" id="3.30.70.270:FF:000026">
    <property type="entry name" value="Transposon Ty3-G Gag-Pol polyprotein"/>
    <property type="match status" value="1"/>
</dbReference>
<evidence type="ECO:0000256" key="1">
    <source>
        <dbReference type="ARBA" id="ARBA00022679"/>
    </source>
</evidence>
<reference evidence="8" key="1">
    <citation type="submission" date="2020-04" db="EMBL/GenBank/DDBJ databases">
        <authorList>
            <person name="Alioto T."/>
            <person name="Alioto T."/>
            <person name="Gomez Garrido J."/>
        </authorList>
    </citation>
    <scope>NUCLEOTIDE SEQUENCE</scope>
    <source>
        <strain evidence="8">A484AB</strain>
    </source>
</reference>
<keyword evidence="2" id="KW-0548">Nucleotidyltransferase</keyword>
<dbReference type="InterPro" id="IPR043128">
    <property type="entry name" value="Rev_trsase/Diguanyl_cyclase"/>
</dbReference>
<evidence type="ECO:0000256" key="4">
    <source>
        <dbReference type="ARBA" id="ARBA00022759"/>
    </source>
</evidence>
<sequence>MPSNKSSVVSKVLVMLAMTSSFLRLRSKNLTLNAKKCEFNKSCIEFFGYIFSRNGFSPDPKKVSAINNTSPPTTVHEVRSFLGMTNYCYRFIPNYSTITEPLRTLTKSDQPWTWTPQYQHAFDQLKHLLTSDTVLSYFNPHKEATILVDASPVGLGAILCQDNHVVAYASRSLTPVEQRYSQTEREALGVLFACEHFHLYIYGAKFNIITDHKPLERIFTNPTARSNARLERWALKFQPYHFTTSYSPGKTNPADYLSRHHLATTHPSTASDQAEEYIAFLADHTTPKAMTVSEVKQFTRADPTLQAVIEALRNNS</sequence>
<accession>A0A7D9DGB4</accession>
<dbReference type="OrthoDB" id="10068564at2759"/>
<dbReference type="Gene3D" id="3.30.70.270">
    <property type="match status" value="2"/>
</dbReference>
<keyword evidence="3" id="KW-0540">Nuclease</keyword>
<dbReference type="InterPro" id="IPR043502">
    <property type="entry name" value="DNA/RNA_pol_sf"/>
</dbReference>
<dbReference type="PANTHER" id="PTHR37984">
    <property type="entry name" value="PROTEIN CBG26694"/>
    <property type="match status" value="1"/>
</dbReference>
<comment type="caution">
    <text evidence="8">The sequence shown here is derived from an EMBL/GenBank/DDBJ whole genome shotgun (WGS) entry which is preliminary data.</text>
</comment>
<dbReference type="GO" id="GO:0004519">
    <property type="term" value="F:endonuclease activity"/>
    <property type="evidence" value="ECO:0007669"/>
    <property type="project" value="UniProtKB-KW"/>
</dbReference>
<evidence type="ECO:0000256" key="6">
    <source>
        <dbReference type="ARBA" id="ARBA00022918"/>
    </source>
</evidence>
<evidence type="ECO:0000256" key="2">
    <source>
        <dbReference type="ARBA" id="ARBA00022695"/>
    </source>
</evidence>
<evidence type="ECO:0000256" key="3">
    <source>
        <dbReference type="ARBA" id="ARBA00022722"/>
    </source>
</evidence>
<name>A0A7D9DGB4_PARCT</name>
<dbReference type="SUPFAM" id="SSF56672">
    <property type="entry name" value="DNA/RNA polymerases"/>
    <property type="match status" value="1"/>
</dbReference>
<keyword evidence="9" id="KW-1185">Reference proteome</keyword>
<dbReference type="GO" id="GO:0016787">
    <property type="term" value="F:hydrolase activity"/>
    <property type="evidence" value="ECO:0007669"/>
    <property type="project" value="UniProtKB-KW"/>
</dbReference>
<dbReference type="CDD" id="cd09274">
    <property type="entry name" value="RNase_HI_RT_Ty3"/>
    <property type="match status" value="1"/>
</dbReference>
<dbReference type="Pfam" id="PF17917">
    <property type="entry name" value="RT_RNaseH"/>
    <property type="match status" value="1"/>
</dbReference>
<organism evidence="8 9">
    <name type="scientific">Paramuricea clavata</name>
    <name type="common">Red gorgonian</name>
    <name type="synonym">Violescent sea-whip</name>
    <dbReference type="NCBI Taxonomy" id="317549"/>
    <lineage>
        <taxon>Eukaryota</taxon>
        <taxon>Metazoa</taxon>
        <taxon>Cnidaria</taxon>
        <taxon>Anthozoa</taxon>
        <taxon>Octocorallia</taxon>
        <taxon>Malacalcyonacea</taxon>
        <taxon>Plexauridae</taxon>
        <taxon>Paramuricea</taxon>
    </lineage>
</organism>
<dbReference type="Proteomes" id="UP001152795">
    <property type="component" value="Unassembled WGS sequence"/>
</dbReference>
<dbReference type="Gene3D" id="3.10.20.370">
    <property type="match status" value="1"/>
</dbReference>
<dbReference type="PANTHER" id="PTHR37984:SF5">
    <property type="entry name" value="PROTEIN NYNRIN-LIKE"/>
    <property type="match status" value="1"/>
</dbReference>
<dbReference type="FunFam" id="3.10.20.370:FF:000001">
    <property type="entry name" value="Retrovirus-related Pol polyprotein from transposon 17.6-like protein"/>
    <property type="match status" value="1"/>
</dbReference>
<keyword evidence="1" id="KW-0808">Transferase</keyword>
<feature type="domain" description="Reverse transcriptase RNase H-like" evidence="7">
    <location>
        <begin position="140"/>
        <end position="240"/>
    </location>
</feature>
<evidence type="ECO:0000259" key="7">
    <source>
        <dbReference type="Pfam" id="PF17917"/>
    </source>
</evidence>
<protein>
    <recommendedName>
        <fullName evidence="7">Reverse transcriptase RNase H-like domain-containing protein</fullName>
    </recommendedName>
</protein>
<keyword evidence="6" id="KW-0695">RNA-directed DNA polymerase</keyword>
<gene>
    <name evidence="8" type="ORF">PACLA_8A065209</name>
</gene>
<evidence type="ECO:0000313" key="9">
    <source>
        <dbReference type="Proteomes" id="UP001152795"/>
    </source>
</evidence>
<keyword evidence="5" id="KW-0378">Hydrolase</keyword>